<organism evidence="2 3">
    <name type="scientific">Vibrio parahaemolyticus</name>
    <dbReference type="NCBI Taxonomy" id="670"/>
    <lineage>
        <taxon>Bacteria</taxon>
        <taxon>Pseudomonadati</taxon>
        <taxon>Pseudomonadota</taxon>
        <taxon>Gammaproteobacteria</taxon>
        <taxon>Vibrionales</taxon>
        <taxon>Vibrionaceae</taxon>
        <taxon>Vibrio</taxon>
    </lineage>
</organism>
<accession>A0AAW8PXY0</accession>
<dbReference type="Proteomes" id="UP001253193">
    <property type="component" value="Unassembled WGS sequence"/>
</dbReference>
<sequence length="322" mass="37075">MKKFVLHKWFGENLTNEVLTKFIEDKAYALDEFEVTEDYRCGFSQIHKKLDNIFVEGNGFVKTTFKMATRTINKKRLADLVRQKVQENTQKGLDVKVADVEFAMKSKLKASADFKFTEFEIIFDTKNNIIYSSTSYKVFEDKLLPFLKLTFPELKVRTFKTKQDAQKLADFFTYPDALPEEIKPVSSVKVEKSDGTMVTFDDADLSQQSQLKTIVEERDFLVHQVTMRMYDESLMCFFKINNKFLPTGISVSGTETDAEMESSADLSDASSEGGSKELSKEEVLFDSIYTNTILLFDALGKIAEFLFDYKEMEEQTEKLKSK</sequence>
<gene>
    <name evidence="2" type="ORF">QX249_09395</name>
</gene>
<dbReference type="RefSeq" id="WP_311019650.1">
    <property type="nucleotide sequence ID" value="NZ_JAUHGG010000003.1"/>
</dbReference>
<dbReference type="AlphaFoldDB" id="A0AAW8PXY0"/>
<proteinExistence type="predicted"/>
<reference evidence="2" key="1">
    <citation type="submission" date="2023-06" db="EMBL/GenBank/DDBJ databases">
        <title>Genomic Diversity of Vibrio spp. and Metagenomic Analysis of Pathogens in Florida Gulf Coastal Waters Following Hurricane Ian.</title>
        <authorList>
            <person name="Brumfield K.D."/>
        </authorList>
    </citation>
    <scope>NUCLEOTIDE SEQUENCE</scope>
    <source>
        <strain evidence="2">WBS2B-138</strain>
    </source>
</reference>
<evidence type="ECO:0000313" key="2">
    <source>
        <dbReference type="EMBL" id="MDS1820869.1"/>
    </source>
</evidence>
<evidence type="ECO:0000313" key="3">
    <source>
        <dbReference type="Proteomes" id="UP001253193"/>
    </source>
</evidence>
<evidence type="ECO:0000256" key="1">
    <source>
        <dbReference type="SAM" id="MobiDB-lite"/>
    </source>
</evidence>
<dbReference type="EMBL" id="JAUHGG010000003">
    <property type="protein sequence ID" value="MDS1820869.1"/>
    <property type="molecule type" value="Genomic_DNA"/>
</dbReference>
<feature type="region of interest" description="Disordered" evidence="1">
    <location>
        <begin position="255"/>
        <end position="274"/>
    </location>
</feature>
<feature type="compositionally biased region" description="Low complexity" evidence="1">
    <location>
        <begin position="263"/>
        <end position="273"/>
    </location>
</feature>
<evidence type="ECO:0008006" key="4">
    <source>
        <dbReference type="Google" id="ProtNLM"/>
    </source>
</evidence>
<protein>
    <recommendedName>
        <fullName evidence="4">Recombination-associated protein RdgC</fullName>
    </recommendedName>
</protein>
<name>A0AAW8PXY0_VIBPH</name>
<comment type="caution">
    <text evidence="2">The sequence shown here is derived from an EMBL/GenBank/DDBJ whole genome shotgun (WGS) entry which is preliminary data.</text>
</comment>